<name>A0ABN9SZF9_9DINO</name>
<feature type="compositionally biased region" description="Low complexity" evidence="1">
    <location>
        <begin position="194"/>
        <end position="206"/>
    </location>
</feature>
<accession>A0ABN9SZF9</accession>
<dbReference type="Gene3D" id="3.40.50.1820">
    <property type="entry name" value="alpha/beta hydrolase"/>
    <property type="match status" value="1"/>
</dbReference>
<dbReference type="InterPro" id="IPR029058">
    <property type="entry name" value="AB_hydrolase_fold"/>
</dbReference>
<evidence type="ECO:0000256" key="1">
    <source>
        <dbReference type="SAM" id="MobiDB-lite"/>
    </source>
</evidence>
<dbReference type="SUPFAM" id="SSF53474">
    <property type="entry name" value="alpha/beta-Hydrolases"/>
    <property type="match status" value="1"/>
</dbReference>
<proteinExistence type="predicted"/>
<feature type="region of interest" description="Disordered" evidence="1">
    <location>
        <begin position="1"/>
        <end position="90"/>
    </location>
</feature>
<reference evidence="3" key="1">
    <citation type="submission" date="2023-10" db="EMBL/GenBank/DDBJ databases">
        <authorList>
            <person name="Chen Y."/>
            <person name="Shah S."/>
            <person name="Dougan E. K."/>
            <person name="Thang M."/>
            <person name="Chan C."/>
        </authorList>
    </citation>
    <scope>NUCLEOTIDE SEQUENCE [LARGE SCALE GENOMIC DNA]</scope>
</reference>
<evidence type="ECO:0000313" key="3">
    <source>
        <dbReference type="EMBL" id="CAK0837733.1"/>
    </source>
</evidence>
<dbReference type="InterPro" id="IPR022742">
    <property type="entry name" value="Hydrolase_4"/>
</dbReference>
<gene>
    <name evidence="3" type="ORF">PCOR1329_LOCUS33852</name>
</gene>
<dbReference type="PANTHER" id="PTHR43433:SF5">
    <property type="entry name" value="AB HYDROLASE-1 DOMAIN-CONTAINING PROTEIN"/>
    <property type="match status" value="1"/>
</dbReference>
<feature type="domain" description="Serine aminopeptidase S33" evidence="2">
    <location>
        <begin position="333"/>
        <end position="539"/>
    </location>
</feature>
<feature type="region of interest" description="Disordered" evidence="1">
    <location>
        <begin position="181"/>
        <end position="236"/>
    </location>
</feature>
<evidence type="ECO:0000259" key="2">
    <source>
        <dbReference type="Pfam" id="PF12146"/>
    </source>
</evidence>
<dbReference type="EMBL" id="CAUYUJ010014172">
    <property type="protein sequence ID" value="CAK0837733.1"/>
    <property type="molecule type" value="Genomic_DNA"/>
</dbReference>
<evidence type="ECO:0000313" key="4">
    <source>
        <dbReference type="Proteomes" id="UP001189429"/>
    </source>
</evidence>
<feature type="region of interest" description="Disordered" evidence="1">
    <location>
        <begin position="103"/>
        <end position="152"/>
    </location>
</feature>
<dbReference type="Pfam" id="PF12146">
    <property type="entry name" value="Hydrolase_4"/>
    <property type="match status" value="1"/>
</dbReference>
<dbReference type="PANTHER" id="PTHR43433">
    <property type="entry name" value="HYDROLASE, ALPHA/BETA FOLD FAMILY PROTEIN"/>
    <property type="match status" value="1"/>
</dbReference>
<feature type="compositionally biased region" description="Low complexity" evidence="1">
    <location>
        <begin position="108"/>
        <end position="124"/>
    </location>
</feature>
<keyword evidence="4" id="KW-1185">Reference proteome</keyword>
<feature type="compositionally biased region" description="Low complexity" evidence="1">
    <location>
        <begin position="49"/>
        <end position="63"/>
    </location>
</feature>
<dbReference type="Proteomes" id="UP001189429">
    <property type="component" value="Unassembled WGS sequence"/>
</dbReference>
<organism evidence="3 4">
    <name type="scientific">Prorocentrum cordatum</name>
    <dbReference type="NCBI Taxonomy" id="2364126"/>
    <lineage>
        <taxon>Eukaryota</taxon>
        <taxon>Sar</taxon>
        <taxon>Alveolata</taxon>
        <taxon>Dinophyceae</taxon>
        <taxon>Prorocentrales</taxon>
        <taxon>Prorocentraceae</taxon>
        <taxon>Prorocentrum</taxon>
    </lineage>
</organism>
<dbReference type="InterPro" id="IPR050471">
    <property type="entry name" value="AB_hydrolase"/>
</dbReference>
<comment type="caution">
    <text evidence="3">The sequence shown here is derived from an EMBL/GenBank/DDBJ whole genome shotgun (WGS) entry which is preliminary data.</text>
</comment>
<protein>
    <recommendedName>
        <fullName evidence="2">Serine aminopeptidase S33 domain-containing protein</fullName>
    </recommendedName>
</protein>
<sequence>MPSPVNKGSKRPTLIAPVASTAAAGPFGERGAPGEGSGPFLGDLPPSPSGASAPRGASGGPQARRLRRASTGAVPSEPLLSAGKLGSTTAGHHSVFDFGEFCAGSPGGSSRPGSHPTGSPTGRSHVGSHSVPAPRDVSRRMSLPGLGGSGAGAQLSVVTPSLGQLPAARLGARRTLVASASAPDAAPLRPPPAAADEPLAVASPAAEPREPAGTAAGKRHPTQRRRSSEPVAQVSSLWQKASKGVVEEVRNASKVRRDEAAEVLQEALAGKEQSQVIDAIGRFCDLEAGRGIRVYYEFHGPNKPAWQGEKEELLLLLMGSAADLRKTTDQQYINLASQFFRILTYDHRNTGRTTVKDEPCTMADYADDAAALLEAVVPDRLPVHVLGVSFGGMVAQHLAIRHPHLIKRLVLCCCATGGTGGSSYPIHEWYAPGVTVEERVVRKAFQANRDRDEEWRERSKAEWAMVQTLLTRDEQVGAGEPLRMEGLVRQLDARREHDTWDEIGRLQMPVLCLASDRDGITPAALTRALAERIGRNAEARLDFGWGHPFVAADATAMPYSEGEALSSAQAAERLGHGALLREVRLSGDRLSYELLEGAGPPAGWVSVGVKGRRLCARARAASASCSASSVVGWLPSRAGGGEGQPGRPGQMRPVLGPVGILVILAIIASASAEQSSQSATTCQSPAWAWPEGWHLAVAECGEGACGYDVALGLRSDLDFVAVSQLLYHRAFQCGLVPRPFRPHSLVNIVWQARAEECIQCGLKVSDAGVVPPALAQQCQAIESVDEPDLACAGATCNPQLATSTAPDGSAGEAELWSSVWWVQQLAEWTAFTRPTKVDDEPAKASFPLELREASAQMLRTPDEIVDSQPARAQAWGNAVTRCWADGVRIHRQGYTSDPGWSREAPGLKL</sequence>